<keyword evidence="1" id="KW-0732">Signal</keyword>
<feature type="signal peptide" evidence="1">
    <location>
        <begin position="1"/>
        <end position="20"/>
    </location>
</feature>
<name>A0ABN0DNC1_9FIRM</name>
<accession>A0ABN0DNC1</accession>
<proteinExistence type="predicted"/>
<evidence type="ECO:0000256" key="1">
    <source>
        <dbReference type="SAM" id="SignalP"/>
    </source>
</evidence>
<evidence type="ECO:0000313" key="3">
    <source>
        <dbReference type="Proteomes" id="UP000003175"/>
    </source>
</evidence>
<reference evidence="2 3" key="1">
    <citation type="submission" date="2011-08" db="EMBL/GenBank/DDBJ databases">
        <title>The Genome Sequence of Selenomonas noxia F0398.</title>
        <authorList>
            <consortium name="The Broad Institute Genome Sequencing Platform"/>
            <person name="Earl A."/>
            <person name="Ward D."/>
            <person name="Feldgarden M."/>
            <person name="Gevers D."/>
            <person name="Izard J."/>
            <person name="Ganesan A."/>
            <person name="Blanton J.M."/>
            <person name="Baranova O.V."/>
            <person name="Tanner A.C."/>
            <person name="Dewhirst F.E."/>
            <person name="Young S.K."/>
            <person name="Zeng Q."/>
            <person name="Gargeya S."/>
            <person name="Fitzgerald M."/>
            <person name="Haas B."/>
            <person name="Abouelleil A."/>
            <person name="Alvarado L."/>
            <person name="Arachchi H.M."/>
            <person name="Berlin A."/>
            <person name="Brown A."/>
            <person name="Chapman S.B."/>
            <person name="Chen Z."/>
            <person name="Dunbar C."/>
            <person name="Freedman E."/>
            <person name="Gearin G."/>
            <person name="Gellesch M."/>
            <person name="Goldberg J."/>
            <person name="Griggs A."/>
            <person name="Gujja S."/>
            <person name="Heiman D."/>
            <person name="Howarth C."/>
            <person name="Larson L."/>
            <person name="Lui A."/>
            <person name="MacDonald P.J.P."/>
            <person name="Montmayeur A."/>
            <person name="Murphy C."/>
            <person name="Neiman D."/>
            <person name="Pearson M."/>
            <person name="Priest M."/>
            <person name="Roberts A."/>
            <person name="Saif S."/>
            <person name="Shea T."/>
            <person name="Shenoy N."/>
            <person name="Sisk P."/>
            <person name="Stolte C."/>
            <person name="Sykes S."/>
            <person name="Wortman J."/>
            <person name="Nusbaum C."/>
            <person name="Birren B."/>
        </authorList>
    </citation>
    <scope>NUCLEOTIDE SEQUENCE [LARGE SCALE GENOMIC DNA]</scope>
    <source>
        <strain evidence="2 3">F0398</strain>
    </source>
</reference>
<keyword evidence="3" id="KW-1185">Reference proteome</keyword>
<dbReference type="RefSeq" id="WP_006696731.1">
    <property type="nucleotide sequence ID" value="NZ_JH376860.1"/>
</dbReference>
<dbReference type="Proteomes" id="UP000003175">
    <property type="component" value="Unassembled WGS sequence"/>
</dbReference>
<gene>
    <name evidence="2" type="ORF">HMPREF9432_01499</name>
</gene>
<protein>
    <recommendedName>
        <fullName evidence="4">Lipoprotein</fullName>
    </recommendedName>
</protein>
<dbReference type="PROSITE" id="PS51257">
    <property type="entry name" value="PROKAR_LIPOPROTEIN"/>
    <property type="match status" value="1"/>
</dbReference>
<evidence type="ECO:0008006" key="4">
    <source>
        <dbReference type="Google" id="ProtNLM"/>
    </source>
</evidence>
<organism evidence="2 3">
    <name type="scientific">Selenomonas noxia F0398</name>
    <dbReference type="NCBI Taxonomy" id="702437"/>
    <lineage>
        <taxon>Bacteria</taxon>
        <taxon>Bacillati</taxon>
        <taxon>Bacillota</taxon>
        <taxon>Negativicutes</taxon>
        <taxon>Selenomonadales</taxon>
        <taxon>Selenomonadaceae</taxon>
        <taxon>Selenomonas</taxon>
    </lineage>
</organism>
<feature type="chain" id="PRO_5045396569" description="Lipoprotein" evidence="1">
    <location>
        <begin position="21"/>
        <end position="146"/>
    </location>
</feature>
<sequence>MIKKMTTVMLLLAALCMALAGCGKQPGREFVGTWKYSGQYRGEHYDKTYDIFYVIEKAQNGDTAYIVTKYELKNDVAKPSGETKLDTNKKQFPAQYKDGILEKDFSVKYYIQDGKLVADKHSYDRVSDKSITFDEMNNGRGYPEPK</sequence>
<evidence type="ECO:0000313" key="2">
    <source>
        <dbReference type="EMBL" id="EHG23825.1"/>
    </source>
</evidence>
<comment type="caution">
    <text evidence="2">The sequence shown here is derived from an EMBL/GenBank/DDBJ whole genome shotgun (WGS) entry which is preliminary data.</text>
</comment>
<dbReference type="EMBL" id="ADGH01000016">
    <property type="protein sequence ID" value="EHG23825.1"/>
    <property type="molecule type" value="Genomic_DNA"/>
</dbReference>